<sequence length="195" mass="21104">MIPAFLLILSAIVYRIVTALFVPSDSIGLHNFAPLAAIALCAAAYLPARYKFTVPMLAMLISDVVLNIHYGFSMLSPFVLSHYVAFAMIGCLGFLLHGRASLKTLLPASLAASLIFYVVTNTVSWLFDPAYVKSFAGFIQAQTTGHPAYAATPTWMFFRNSVVSDVLFTALFVLCMHLGRSTPRLPAAAAVPRPA</sequence>
<evidence type="ECO:0000313" key="2">
    <source>
        <dbReference type="EMBL" id="CAA9211053.1"/>
    </source>
</evidence>
<accession>A0A6J4GZN7</accession>
<dbReference type="InterPro" id="IPR046487">
    <property type="entry name" value="DUF6580"/>
</dbReference>
<keyword evidence="1" id="KW-1133">Transmembrane helix</keyword>
<proteinExistence type="predicted"/>
<dbReference type="EMBL" id="CADCTA010000002">
    <property type="protein sequence ID" value="CAA9211053.1"/>
    <property type="molecule type" value="Genomic_DNA"/>
</dbReference>
<keyword evidence="1" id="KW-0472">Membrane</keyword>
<keyword evidence="1" id="KW-0812">Transmembrane</keyword>
<name>A0A6J4GZN7_9BACT</name>
<reference evidence="2" key="1">
    <citation type="submission" date="2020-02" db="EMBL/GenBank/DDBJ databases">
        <authorList>
            <person name="Meier V. D."/>
        </authorList>
    </citation>
    <scope>NUCLEOTIDE SEQUENCE</scope>
    <source>
        <strain evidence="2">AVDCRST_MAG42</strain>
    </source>
</reference>
<evidence type="ECO:0000256" key="1">
    <source>
        <dbReference type="SAM" id="Phobius"/>
    </source>
</evidence>
<feature type="transmembrane region" description="Helical" evidence="1">
    <location>
        <begin position="78"/>
        <end position="96"/>
    </location>
</feature>
<feature type="transmembrane region" description="Helical" evidence="1">
    <location>
        <begin position="157"/>
        <end position="176"/>
    </location>
</feature>
<dbReference type="AlphaFoldDB" id="A0A6J4GZN7"/>
<organism evidence="2">
    <name type="scientific">uncultured Chthoniobacterales bacterium</name>
    <dbReference type="NCBI Taxonomy" id="1836801"/>
    <lineage>
        <taxon>Bacteria</taxon>
        <taxon>Pseudomonadati</taxon>
        <taxon>Verrucomicrobiota</taxon>
        <taxon>Spartobacteria</taxon>
        <taxon>Chthoniobacterales</taxon>
        <taxon>environmental samples</taxon>
    </lineage>
</organism>
<feature type="transmembrane region" description="Helical" evidence="1">
    <location>
        <begin position="108"/>
        <end position="127"/>
    </location>
</feature>
<feature type="transmembrane region" description="Helical" evidence="1">
    <location>
        <begin position="53"/>
        <end position="72"/>
    </location>
</feature>
<protein>
    <submittedName>
        <fullName evidence="2">Uncharacterized protein</fullName>
    </submittedName>
</protein>
<gene>
    <name evidence="2" type="ORF">AVDCRST_MAG42-72</name>
</gene>
<dbReference type="Pfam" id="PF20221">
    <property type="entry name" value="DUF6580"/>
    <property type="match status" value="1"/>
</dbReference>
<feature type="transmembrane region" description="Helical" evidence="1">
    <location>
        <begin position="29"/>
        <end position="46"/>
    </location>
</feature>